<dbReference type="HOGENOM" id="CLU_864308_0_0_1"/>
<feature type="compositionally biased region" description="Basic residues" evidence="1">
    <location>
        <begin position="24"/>
        <end position="36"/>
    </location>
</feature>
<accession>A0A0E0GTI9</accession>
<evidence type="ECO:0000313" key="2">
    <source>
        <dbReference type="EnsemblPlants" id="ONIVA03G35090.1"/>
    </source>
</evidence>
<feature type="region of interest" description="Disordered" evidence="1">
    <location>
        <begin position="134"/>
        <end position="161"/>
    </location>
</feature>
<feature type="compositionally biased region" description="Low complexity" evidence="1">
    <location>
        <begin position="1"/>
        <end position="13"/>
    </location>
</feature>
<name>A0A0E0GTI9_ORYNI</name>
<dbReference type="Gene3D" id="3.30.420.10">
    <property type="entry name" value="Ribonuclease H-like superfamily/Ribonuclease H"/>
    <property type="match status" value="1"/>
</dbReference>
<feature type="region of interest" description="Disordered" evidence="1">
    <location>
        <begin position="1"/>
        <end position="50"/>
    </location>
</feature>
<reference evidence="2" key="1">
    <citation type="submission" date="2015-04" db="UniProtKB">
        <authorList>
            <consortium name="EnsemblPlants"/>
        </authorList>
    </citation>
    <scope>IDENTIFICATION</scope>
    <source>
        <strain evidence="2">SL10</strain>
    </source>
</reference>
<dbReference type="SUPFAM" id="SSF53098">
    <property type="entry name" value="Ribonuclease H-like"/>
    <property type="match status" value="1"/>
</dbReference>
<dbReference type="PANTHER" id="PTHR10797">
    <property type="entry name" value="CCR4-NOT TRANSCRIPTION COMPLEX SUBUNIT"/>
    <property type="match status" value="1"/>
</dbReference>
<dbReference type="InterPro" id="IPR012337">
    <property type="entry name" value="RNaseH-like_sf"/>
</dbReference>
<reference evidence="2" key="2">
    <citation type="submission" date="2018-04" db="EMBL/GenBank/DDBJ databases">
        <title>OnivRS2 (Oryza nivara Reference Sequence Version 2).</title>
        <authorList>
            <person name="Zhang J."/>
            <person name="Kudrna D."/>
            <person name="Lee S."/>
            <person name="Talag J."/>
            <person name="Rajasekar S."/>
            <person name="Welchert J."/>
            <person name="Hsing Y.-I."/>
            <person name="Wing R.A."/>
        </authorList>
    </citation>
    <scope>NUCLEOTIDE SEQUENCE [LARGE SCALE GENOMIC DNA]</scope>
    <source>
        <strain evidence="2">SL10</strain>
    </source>
</reference>
<dbReference type="InterPro" id="IPR039637">
    <property type="entry name" value="CNOT7/CNOT8/Pop2"/>
</dbReference>
<dbReference type="AlphaFoldDB" id="A0A0E0GTI9"/>
<evidence type="ECO:0000313" key="3">
    <source>
        <dbReference type="Proteomes" id="UP000006591"/>
    </source>
</evidence>
<feature type="compositionally biased region" description="Basic residues" evidence="1">
    <location>
        <begin position="181"/>
        <end position="191"/>
    </location>
</feature>
<sequence length="322" mass="36413">MTSFCGRGRTTPGSRRRPDEAAHPARRRGVGWRRARPPSPAAAMPWRPTRRHRANQRLTLLEPDAHPLALHPHNSVDLRALHAQLRHQRIPHRRSRHHRPPTCRLKRRREWRGWRKTRERETRVGYIKQRLVVGGGGDWGNDDNGGGGSREAAPRREEKHPNTATALCYRALASPAVGARGGRKPRMRKMRDKGEGSSAARTEGRELVVRAREGEAELDEVEHIDVGLERVEWGIGSRGEEPVEIREVWTDNLEVELALIRDVVDEFPFVAMDTEFPGIVCCPRCRSALCAAVDRKHEAWEICLTPVQVQSSPSGVLACQLI</sequence>
<evidence type="ECO:0000256" key="1">
    <source>
        <dbReference type="SAM" id="MobiDB-lite"/>
    </source>
</evidence>
<organism evidence="2">
    <name type="scientific">Oryza nivara</name>
    <name type="common">Indian wild rice</name>
    <name type="synonym">Oryza sativa f. spontanea</name>
    <dbReference type="NCBI Taxonomy" id="4536"/>
    <lineage>
        <taxon>Eukaryota</taxon>
        <taxon>Viridiplantae</taxon>
        <taxon>Streptophyta</taxon>
        <taxon>Embryophyta</taxon>
        <taxon>Tracheophyta</taxon>
        <taxon>Spermatophyta</taxon>
        <taxon>Magnoliopsida</taxon>
        <taxon>Liliopsida</taxon>
        <taxon>Poales</taxon>
        <taxon>Poaceae</taxon>
        <taxon>BOP clade</taxon>
        <taxon>Oryzoideae</taxon>
        <taxon>Oryzeae</taxon>
        <taxon>Oryzinae</taxon>
        <taxon>Oryza</taxon>
    </lineage>
</organism>
<keyword evidence="3" id="KW-1185">Reference proteome</keyword>
<dbReference type="InterPro" id="IPR036397">
    <property type="entry name" value="RNaseH_sf"/>
</dbReference>
<dbReference type="GO" id="GO:0003676">
    <property type="term" value="F:nucleic acid binding"/>
    <property type="evidence" value="ECO:0007669"/>
    <property type="project" value="InterPro"/>
</dbReference>
<dbReference type="Gramene" id="ONIVA03G35090.1">
    <property type="protein sequence ID" value="ONIVA03G35090.1"/>
    <property type="gene ID" value="ONIVA03G35090"/>
</dbReference>
<feature type="compositionally biased region" description="Gly residues" evidence="1">
    <location>
        <begin position="134"/>
        <end position="149"/>
    </location>
</feature>
<dbReference type="eggNOG" id="KOG0304">
    <property type="taxonomic scope" value="Eukaryota"/>
</dbReference>
<dbReference type="Proteomes" id="UP000006591">
    <property type="component" value="Chromosome 3"/>
</dbReference>
<feature type="region of interest" description="Disordered" evidence="1">
    <location>
        <begin position="178"/>
        <end position="203"/>
    </location>
</feature>
<dbReference type="GO" id="GO:0004535">
    <property type="term" value="F:poly(A)-specific ribonuclease activity"/>
    <property type="evidence" value="ECO:0007669"/>
    <property type="project" value="InterPro"/>
</dbReference>
<dbReference type="STRING" id="4536.A0A0E0GTI9"/>
<protein>
    <submittedName>
        <fullName evidence="2">Uncharacterized protein</fullName>
    </submittedName>
</protein>
<proteinExistence type="predicted"/>
<feature type="compositionally biased region" description="Basic and acidic residues" evidence="1">
    <location>
        <begin position="152"/>
        <end position="161"/>
    </location>
</feature>
<dbReference type="GO" id="GO:0030014">
    <property type="term" value="C:CCR4-NOT complex"/>
    <property type="evidence" value="ECO:0007669"/>
    <property type="project" value="InterPro"/>
</dbReference>
<dbReference type="EnsemblPlants" id="ONIVA03G35090.1">
    <property type="protein sequence ID" value="ONIVA03G35090.1"/>
    <property type="gene ID" value="ONIVA03G35090"/>
</dbReference>